<comment type="caution">
    <text evidence="1">The sequence shown here is derived from an EMBL/GenBank/DDBJ whole genome shotgun (WGS) entry which is preliminary data.</text>
</comment>
<dbReference type="SUPFAM" id="SSF51206">
    <property type="entry name" value="cAMP-binding domain-like"/>
    <property type="match status" value="1"/>
</dbReference>
<dbReference type="CDD" id="cd00038">
    <property type="entry name" value="CAP_ED"/>
    <property type="match status" value="1"/>
</dbReference>
<dbReference type="RefSeq" id="WP_116849182.1">
    <property type="nucleotide sequence ID" value="NZ_QTJU01000010.1"/>
</dbReference>
<reference evidence="1 2" key="1">
    <citation type="submission" date="2018-08" db="EMBL/GenBank/DDBJ databases">
        <title>Chitinophagaceae sp. K23C18032701, a novel bacterium isolated from forest soil.</title>
        <authorList>
            <person name="Wang C."/>
        </authorList>
    </citation>
    <scope>NUCLEOTIDE SEQUENCE [LARGE SCALE GENOMIC DNA]</scope>
    <source>
        <strain evidence="1 2">K23C18032701</strain>
    </source>
</reference>
<proteinExistence type="predicted"/>
<dbReference type="AlphaFoldDB" id="A0A3E1NEB6"/>
<dbReference type="OrthoDB" id="663011at2"/>
<protein>
    <submittedName>
        <fullName evidence="1">Crp/Fnr family transcriptional regulator</fullName>
    </submittedName>
</protein>
<accession>A0A3E1NEB6</accession>
<dbReference type="InterPro" id="IPR018490">
    <property type="entry name" value="cNMP-bd_dom_sf"/>
</dbReference>
<organism evidence="1 2">
    <name type="scientific">Deminuibacter soli</name>
    <dbReference type="NCBI Taxonomy" id="2291815"/>
    <lineage>
        <taxon>Bacteria</taxon>
        <taxon>Pseudomonadati</taxon>
        <taxon>Bacteroidota</taxon>
        <taxon>Chitinophagia</taxon>
        <taxon>Chitinophagales</taxon>
        <taxon>Chitinophagaceae</taxon>
        <taxon>Deminuibacter</taxon>
    </lineage>
</organism>
<evidence type="ECO:0000313" key="1">
    <source>
        <dbReference type="EMBL" id="RFM26310.1"/>
    </source>
</evidence>
<dbReference type="EMBL" id="QTJU01000010">
    <property type="protein sequence ID" value="RFM26310.1"/>
    <property type="molecule type" value="Genomic_DNA"/>
</dbReference>
<gene>
    <name evidence="1" type="ORF">DXN05_20590</name>
</gene>
<keyword evidence="2" id="KW-1185">Reference proteome</keyword>
<sequence length="203" mass="23477">MIPAAYTDFYRRVVGKFVSLTDEEWAVFTGFLTLKELGKKELFTAEGKVCTEVAFIVSGSFRLYFIKDGIEYSNYFCFEGDLISSFKSYLTQTPGHFTIDAMEPSVLLCYTYQGMQQMLAHPLIGYKMERYGRLVSEYLNCCYEDRLEGFVTQTPEERYCSLLQSGYDIMQRIPQHYVANFLGITPVSLSRIRKRLMESRSAL</sequence>
<dbReference type="InterPro" id="IPR000595">
    <property type="entry name" value="cNMP-bd_dom"/>
</dbReference>
<evidence type="ECO:0000313" key="2">
    <source>
        <dbReference type="Proteomes" id="UP000261284"/>
    </source>
</evidence>
<name>A0A3E1NEB6_9BACT</name>
<dbReference type="Proteomes" id="UP000261284">
    <property type="component" value="Unassembled WGS sequence"/>
</dbReference>
<dbReference type="InterPro" id="IPR014710">
    <property type="entry name" value="RmlC-like_jellyroll"/>
</dbReference>
<dbReference type="Gene3D" id="2.60.120.10">
    <property type="entry name" value="Jelly Rolls"/>
    <property type="match status" value="1"/>
</dbReference>